<dbReference type="InterPro" id="IPR000014">
    <property type="entry name" value="PAS"/>
</dbReference>
<dbReference type="InterPro" id="IPR036097">
    <property type="entry name" value="HisK_dim/P_sf"/>
</dbReference>
<dbReference type="InterPro" id="IPR003661">
    <property type="entry name" value="HisK_dim/P_dom"/>
</dbReference>
<dbReference type="CDD" id="cd00082">
    <property type="entry name" value="HisKA"/>
    <property type="match status" value="1"/>
</dbReference>
<evidence type="ECO:0000256" key="4">
    <source>
        <dbReference type="ARBA" id="ARBA00022679"/>
    </source>
</evidence>
<dbReference type="PANTHER" id="PTHR43304:SF1">
    <property type="entry name" value="PAC DOMAIN-CONTAINING PROTEIN"/>
    <property type="match status" value="1"/>
</dbReference>
<comment type="caution">
    <text evidence="9">The sequence shown here is derived from an EMBL/GenBank/DDBJ whole genome shotgun (WGS) entry which is preliminary data.</text>
</comment>
<dbReference type="Pfam" id="PF13426">
    <property type="entry name" value="PAS_9"/>
    <property type="match status" value="1"/>
</dbReference>
<dbReference type="SMART" id="SM00387">
    <property type="entry name" value="HATPase_c"/>
    <property type="match status" value="1"/>
</dbReference>
<dbReference type="AlphaFoldDB" id="A0A444MSG2"/>
<dbReference type="Gene3D" id="2.10.70.100">
    <property type="match status" value="1"/>
</dbReference>
<name>A0A444MSG2_9SPHI</name>
<dbReference type="InterPro" id="IPR005467">
    <property type="entry name" value="His_kinase_dom"/>
</dbReference>
<keyword evidence="4" id="KW-0808">Transferase</keyword>
<dbReference type="CDD" id="cd00075">
    <property type="entry name" value="HATPase"/>
    <property type="match status" value="1"/>
</dbReference>
<feature type="domain" description="PAC" evidence="8">
    <location>
        <begin position="215"/>
        <end position="267"/>
    </location>
</feature>
<evidence type="ECO:0000313" key="10">
    <source>
        <dbReference type="Proteomes" id="UP000286701"/>
    </source>
</evidence>
<keyword evidence="5" id="KW-0418">Kinase</keyword>
<dbReference type="Gene3D" id="3.30.450.20">
    <property type="entry name" value="PAS domain"/>
    <property type="match status" value="3"/>
</dbReference>
<dbReference type="OrthoDB" id="9813151at2"/>
<dbReference type="PROSITE" id="PS50112">
    <property type="entry name" value="PAS"/>
    <property type="match status" value="1"/>
</dbReference>
<dbReference type="CDD" id="cd00130">
    <property type="entry name" value="PAS"/>
    <property type="match status" value="1"/>
</dbReference>
<dbReference type="InterPro" id="IPR013655">
    <property type="entry name" value="PAS_fold_3"/>
</dbReference>
<evidence type="ECO:0000256" key="2">
    <source>
        <dbReference type="ARBA" id="ARBA00012438"/>
    </source>
</evidence>
<dbReference type="NCBIfam" id="TIGR00229">
    <property type="entry name" value="sensory_box"/>
    <property type="match status" value="1"/>
</dbReference>
<dbReference type="RefSeq" id="WP_128532370.1">
    <property type="nucleotide sequence ID" value="NZ_SBIW01000002.1"/>
</dbReference>
<dbReference type="Pfam" id="PF08447">
    <property type="entry name" value="PAS_3"/>
    <property type="match status" value="2"/>
</dbReference>
<sequence length="618" mass="69565">MSTNVNRPGNLSQQNFQHLMAQAPVAISILRGPQFIIELANSQILELWGKNENVIGLQLTAGLPEIKDQPFVALLQGVYNTGVTHYGHEARVTLVRDNVPGQYYFNFVYQAITDTDGSIGGIMVVATEVTEQVLSRRKLEDAEERLRLAAEATGLGTFDLDLQKGVIIHSPRLAEIFGRRSTDNISHAELRQIVLPVDLHIVIGAFDRALQTGIYFYEARVIWLDATIHWIRTTGKIIYSDNGAPLRMLGTIQDISEQKRILDDLQKSEENLRLATQAAEVGTFDLDLLNQSMVWDRRCRELFGMEDFDGPVSYDNQFLFGLHPDDKEKTDQAVNRAYNRQLSNGEYDVEYRTIGIDDKKLRWVRAKGKVSFNDEDIPQRFIGAVLDITENKLNEIRKNDFIAIASHELKTPLTSLKAYIQLLHVNARKSGDSFLLNALQKSENQINKMTKLIYGFLDLSKLESGKLRLERHEFDLNALIEEVTAENRPIAQSHTITFSGGKPIIITADREKIGQVINNFISNAVKYSPKKTDIKVSAQCLTGQVKVSIHDNGIGIKLKDQQNIFQRFYRVEDESTKGFSGFGIGLYLSAEIIELHHGKIGVDSAEGQGAEFYFLLPA</sequence>
<feature type="domain" description="PAS" evidence="7">
    <location>
        <begin position="142"/>
        <end position="213"/>
    </location>
</feature>
<comment type="catalytic activity">
    <reaction evidence="1">
        <text>ATP + protein L-histidine = ADP + protein N-phospho-L-histidine.</text>
        <dbReference type="EC" id="2.7.13.3"/>
    </reaction>
</comment>
<dbReference type="SUPFAM" id="SSF55874">
    <property type="entry name" value="ATPase domain of HSP90 chaperone/DNA topoisomerase II/histidine kinase"/>
    <property type="match status" value="1"/>
</dbReference>
<keyword evidence="10" id="KW-1185">Reference proteome</keyword>
<evidence type="ECO:0000256" key="1">
    <source>
        <dbReference type="ARBA" id="ARBA00000085"/>
    </source>
</evidence>
<dbReference type="EMBL" id="SBIW01000002">
    <property type="protein sequence ID" value="RWY55565.1"/>
    <property type="molecule type" value="Genomic_DNA"/>
</dbReference>
<evidence type="ECO:0000313" key="9">
    <source>
        <dbReference type="EMBL" id="RWY55565.1"/>
    </source>
</evidence>
<dbReference type="InterPro" id="IPR003594">
    <property type="entry name" value="HATPase_dom"/>
</dbReference>
<feature type="domain" description="Histidine kinase" evidence="6">
    <location>
        <begin position="404"/>
        <end position="618"/>
    </location>
</feature>
<dbReference type="Pfam" id="PF02518">
    <property type="entry name" value="HATPase_c"/>
    <property type="match status" value="1"/>
</dbReference>
<dbReference type="InterPro" id="IPR035965">
    <property type="entry name" value="PAS-like_dom_sf"/>
</dbReference>
<dbReference type="SUPFAM" id="SSF47384">
    <property type="entry name" value="Homodimeric domain of signal transducing histidine kinase"/>
    <property type="match status" value="1"/>
</dbReference>
<dbReference type="PRINTS" id="PR00344">
    <property type="entry name" value="BCTRLSENSOR"/>
</dbReference>
<dbReference type="Gene3D" id="3.30.565.10">
    <property type="entry name" value="Histidine kinase-like ATPase, C-terminal domain"/>
    <property type="match status" value="1"/>
</dbReference>
<dbReference type="SMART" id="SM00086">
    <property type="entry name" value="PAC"/>
    <property type="match status" value="3"/>
</dbReference>
<dbReference type="SMART" id="SM00091">
    <property type="entry name" value="PAS"/>
    <property type="match status" value="3"/>
</dbReference>
<dbReference type="SMART" id="SM00388">
    <property type="entry name" value="HisKA"/>
    <property type="match status" value="1"/>
</dbReference>
<evidence type="ECO:0000259" key="6">
    <source>
        <dbReference type="PROSITE" id="PS50109"/>
    </source>
</evidence>
<gene>
    <name evidence="9" type="ORF">EPL05_04100</name>
</gene>
<dbReference type="InterPro" id="IPR004358">
    <property type="entry name" value="Sig_transdc_His_kin-like_C"/>
</dbReference>
<evidence type="ECO:0000256" key="5">
    <source>
        <dbReference type="ARBA" id="ARBA00022777"/>
    </source>
</evidence>
<dbReference type="Pfam" id="PF00512">
    <property type="entry name" value="HisKA"/>
    <property type="match status" value="1"/>
</dbReference>
<dbReference type="PANTHER" id="PTHR43304">
    <property type="entry name" value="PHYTOCHROME-LIKE PROTEIN CPH1"/>
    <property type="match status" value="1"/>
</dbReference>
<keyword evidence="3" id="KW-0597">Phosphoprotein</keyword>
<proteinExistence type="predicted"/>
<organism evidence="9 10">
    <name type="scientific">Mucilaginibacter gilvus</name>
    <dbReference type="NCBI Taxonomy" id="2305909"/>
    <lineage>
        <taxon>Bacteria</taxon>
        <taxon>Pseudomonadati</taxon>
        <taxon>Bacteroidota</taxon>
        <taxon>Sphingobacteriia</taxon>
        <taxon>Sphingobacteriales</taxon>
        <taxon>Sphingobacteriaceae</taxon>
        <taxon>Mucilaginibacter</taxon>
    </lineage>
</organism>
<dbReference type="PROSITE" id="PS50109">
    <property type="entry name" value="HIS_KIN"/>
    <property type="match status" value="1"/>
</dbReference>
<dbReference type="Gene3D" id="1.10.287.130">
    <property type="match status" value="1"/>
</dbReference>
<dbReference type="PROSITE" id="PS50113">
    <property type="entry name" value="PAC"/>
    <property type="match status" value="2"/>
</dbReference>
<accession>A0A444MSG2</accession>
<dbReference type="FunFam" id="3.30.565.10:FF:000006">
    <property type="entry name" value="Sensor histidine kinase WalK"/>
    <property type="match status" value="1"/>
</dbReference>
<dbReference type="InterPro" id="IPR000700">
    <property type="entry name" value="PAS-assoc_C"/>
</dbReference>
<dbReference type="EC" id="2.7.13.3" evidence="2"/>
<evidence type="ECO:0000259" key="7">
    <source>
        <dbReference type="PROSITE" id="PS50112"/>
    </source>
</evidence>
<protein>
    <recommendedName>
        <fullName evidence="2">histidine kinase</fullName>
        <ecNumber evidence="2">2.7.13.3</ecNumber>
    </recommendedName>
</protein>
<dbReference type="SUPFAM" id="SSF55785">
    <property type="entry name" value="PYP-like sensor domain (PAS domain)"/>
    <property type="match status" value="3"/>
</dbReference>
<evidence type="ECO:0000259" key="8">
    <source>
        <dbReference type="PROSITE" id="PS50113"/>
    </source>
</evidence>
<dbReference type="InterPro" id="IPR052162">
    <property type="entry name" value="Sensor_kinase/Photoreceptor"/>
</dbReference>
<dbReference type="GO" id="GO:0000155">
    <property type="term" value="F:phosphorelay sensor kinase activity"/>
    <property type="evidence" value="ECO:0007669"/>
    <property type="project" value="InterPro"/>
</dbReference>
<dbReference type="InterPro" id="IPR036890">
    <property type="entry name" value="HATPase_C_sf"/>
</dbReference>
<dbReference type="Proteomes" id="UP000286701">
    <property type="component" value="Unassembled WGS sequence"/>
</dbReference>
<reference evidence="9 10" key="1">
    <citation type="submission" date="2019-01" db="EMBL/GenBank/DDBJ databases">
        <title>Mucilaginibacter antarcticum sp. nov., isolated from antarctic soil.</title>
        <authorList>
            <person name="Yan Y.-Q."/>
            <person name="Du Z.-J."/>
        </authorList>
    </citation>
    <scope>NUCLEOTIDE SEQUENCE [LARGE SCALE GENOMIC DNA]</scope>
    <source>
        <strain evidence="9 10">F01003</strain>
    </source>
</reference>
<feature type="domain" description="PAC" evidence="8">
    <location>
        <begin position="347"/>
        <end position="400"/>
    </location>
</feature>
<dbReference type="InterPro" id="IPR001610">
    <property type="entry name" value="PAC"/>
</dbReference>
<evidence type="ECO:0000256" key="3">
    <source>
        <dbReference type="ARBA" id="ARBA00022553"/>
    </source>
</evidence>